<evidence type="ECO:0000256" key="6">
    <source>
        <dbReference type="ARBA" id="ARBA00022519"/>
    </source>
</evidence>
<evidence type="ECO:0000259" key="20">
    <source>
        <dbReference type="Pfam" id="PF13614"/>
    </source>
</evidence>
<evidence type="ECO:0000256" key="16">
    <source>
        <dbReference type="SAM" id="Coils"/>
    </source>
</evidence>
<comment type="similarity">
    <text evidence="2">Belongs to the CpsD/CapB family.</text>
</comment>
<evidence type="ECO:0000256" key="5">
    <source>
        <dbReference type="ARBA" id="ARBA00022475"/>
    </source>
</evidence>
<feature type="region of interest" description="Disordered" evidence="17">
    <location>
        <begin position="130"/>
        <end position="150"/>
    </location>
</feature>
<evidence type="ECO:0000256" key="11">
    <source>
        <dbReference type="ARBA" id="ARBA00022840"/>
    </source>
</evidence>
<dbReference type="SUPFAM" id="SSF52540">
    <property type="entry name" value="P-loop containing nucleoside triphosphate hydrolases"/>
    <property type="match status" value="1"/>
</dbReference>
<evidence type="ECO:0000313" key="22">
    <source>
        <dbReference type="Proteomes" id="UP000444174"/>
    </source>
</evidence>
<keyword evidence="13 18" id="KW-0472">Membrane</keyword>
<comment type="catalytic activity">
    <reaction evidence="15">
        <text>L-tyrosyl-[protein] + ATP = O-phospho-L-tyrosyl-[protein] + ADP + H(+)</text>
        <dbReference type="Rhea" id="RHEA:10596"/>
        <dbReference type="Rhea" id="RHEA-COMP:10136"/>
        <dbReference type="Rhea" id="RHEA-COMP:20101"/>
        <dbReference type="ChEBI" id="CHEBI:15378"/>
        <dbReference type="ChEBI" id="CHEBI:30616"/>
        <dbReference type="ChEBI" id="CHEBI:46858"/>
        <dbReference type="ChEBI" id="CHEBI:61978"/>
        <dbReference type="ChEBI" id="CHEBI:456216"/>
        <dbReference type="EC" id="2.7.10.2"/>
    </reaction>
</comment>
<keyword evidence="14" id="KW-0829">Tyrosine-protein kinase</keyword>
<accession>A0A843YGL3</accession>
<feature type="transmembrane region" description="Helical" evidence="18">
    <location>
        <begin position="454"/>
        <end position="475"/>
    </location>
</feature>
<evidence type="ECO:0000256" key="1">
    <source>
        <dbReference type="ARBA" id="ARBA00004429"/>
    </source>
</evidence>
<evidence type="ECO:0000256" key="3">
    <source>
        <dbReference type="ARBA" id="ARBA00008883"/>
    </source>
</evidence>
<dbReference type="AlphaFoldDB" id="A0A843YGL3"/>
<comment type="subcellular location">
    <subcellularLocation>
        <location evidence="1">Cell inner membrane</location>
        <topology evidence="1">Multi-pass membrane protein</topology>
    </subcellularLocation>
</comment>
<evidence type="ECO:0000256" key="4">
    <source>
        <dbReference type="ARBA" id="ARBA00011903"/>
    </source>
</evidence>
<keyword evidence="8 18" id="KW-0812">Transmembrane</keyword>
<evidence type="ECO:0000256" key="13">
    <source>
        <dbReference type="ARBA" id="ARBA00023136"/>
    </source>
</evidence>
<dbReference type="Proteomes" id="UP000444174">
    <property type="component" value="Unassembled WGS sequence"/>
</dbReference>
<proteinExistence type="inferred from homology"/>
<keyword evidence="7" id="KW-0808">Transferase</keyword>
<dbReference type="Pfam" id="PF02706">
    <property type="entry name" value="Wzz"/>
    <property type="match status" value="1"/>
</dbReference>
<dbReference type="InterPro" id="IPR050445">
    <property type="entry name" value="Bact_polysacc_biosynth/exp"/>
</dbReference>
<dbReference type="InterPro" id="IPR003856">
    <property type="entry name" value="LPS_length_determ_N"/>
</dbReference>
<evidence type="ECO:0000259" key="19">
    <source>
        <dbReference type="Pfam" id="PF02706"/>
    </source>
</evidence>
<evidence type="ECO:0000256" key="2">
    <source>
        <dbReference type="ARBA" id="ARBA00007316"/>
    </source>
</evidence>
<evidence type="ECO:0000256" key="7">
    <source>
        <dbReference type="ARBA" id="ARBA00022679"/>
    </source>
</evidence>
<keyword evidence="22" id="KW-1185">Reference proteome</keyword>
<evidence type="ECO:0000256" key="18">
    <source>
        <dbReference type="SAM" id="Phobius"/>
    </source>
</evidence>
<dbReference type="RefSeq" id="WP_153215357.1">
    <property type="nucleotide sequence ID" value="NZ_WIBF01000004.1"/>
</dbReference>
<dbReference type="PANTHER" id="PTHR32309">
    <property type="entry name" value="TYROSINE-PROTEIN KINASE"/>
    <property type="match status" value="1"/>
</dbReference>
<reference evidence="21 22" key="1">
    <citation type="submission" date="2019-10" db="EMBL/GenBank/DDBJ databases">
        <title>Epibacterium sp. nov., isolated from seawater.</title>
        <authorList>
            <person name="Zhang X."/>
            <person name="Li N."/>
        </authorList>
    </citation>
    <scope>NUCLEOTIDE SEQUENCE [LARGE SCALE GENOMIC DNA]</scope>
    <source>
        <strain evidence="21 22">SM1979</strain>
    </source>
</reference>
<feature type="coiled-coil region" evidence="16">
    <location>
        <begin position="212"/>
        <end position="246"/>
    </location>
</feature>
<dbReference type="InterPro" id="IPR025669">
    <property type="entry name" value="AAA_dom"/>
</dbReference>
<keyword evidence="16" id="KW-0175">Coiled coil</keyword>
<keyword evidence="10" id="KW-0418">Kinase</keyword>
<comment type="caution">
    <text evidence="21">The sequence shown here is derived from an EMBL/GenBank/DDBJ whole genome shotgun (WGS) entry which is preliminary data.</text>
</comment>
<feature type="domain" description="Polysaccharide chain length determinant N-terminal" evidence="19">
    <location>
        <begin position="22"/>
        <end position="109"/>
    </location>
</feature>
<evidence type="ECO:0000256" key="8">
    <source>
        <dbReference type="ARBA" id="ARBA00022692"/>
    </source>
</evidence>
<dbReference type="PANTHER" id="PTHR32309:SF13">
    <property type="entry name" value="FERRIC ENTEROBACTIN TRANSPORT PROTEIN FEPE"/>
    <property type="match status" value="1"/>
</dbReference>
<dbReference type="GO" id="GO:0004713">
    <property type="term" value="F:protein tyrosine kinase activity"/>
    <property type="evidence" value="ECO:0007669"/>
    <property type="project" value="TreeGrafter"/>
</dbReference>
<dbReference type="EMBL" id="WIBF01000004">
    <property type="protein sequence ID" value="MQQ08403.1"/>
    <property type="molecule type" value="Genomic_DNA"/>
</dbReference>
<gene>
    <name evidence="21" type="ORF">GFB49_08065</name>
</gene>
<keyword evidence="12 18" id="KW-1133">Transmembrane helix</keyword>
<feature type="coiled-coil region" evidence="16">
    <location>
        <begin position="367"/>
        <end position="418"/>
    </location>
</feature>
<keyword evidence="5" id="KW-1003">Cell membrane</keyword>
<dbReference type="InterPro" id="IPR005702">
    <property type="entry name" value="Wzc-like_C"/>
</dbReference>
<dbReference type="InterPro" id="IPR027417">
    <property type="entry name" value="P-loop_NTPase"/>
</dbReference>
<dbReference type="Pfam" id="PF13614">
    <property type="entry name" value="AAA_31"/>
    <property type="match status" value="1"/>
</dbReference>
<evidence type="ECO:0000256" key="10">
    <source>
        <dbReference type="ARBA" id="ARBA00022777"/>
    </source>
</evidence>
<evidence type="ECO:0000256" key="14">
    <source>
        <dbReference type="ARBA" id="ARBA00023137"/>
    </source>
</evidence>
<protein>
    <recommendedName>
        <fullName evidence="4">non-specific protein-tyrosine kinase</fullName>
        <ecNumber evidence="4">2.7.10.2</ecNumber>
    </recommendedName>
</protein>
<evidence type="ECO:0000256" key="15">
    <source>
        <dbReference type="ARBA" id="ARBA00051245"/>
    </source>
</evidence>
<feature type="domain" description="AAA" evidence="20">
    <location>
        <begin position="581"/>
        <end position="698"/>
    </location>
</feature>
<keyword evidence="9" id="KW-0547">Nucleotide-binding</keyword>
<sequence length="758" mass="83903">MRLEVTERDRFLPEVKLGDVIRDIWQKIRRRWHLLAIAVCVTALASIYYVATATPQYTANGSLLIDPRYGQNPDQTSQLMPGLLMSDALTVDSELRVMASRELTKRVVQVLEIEPKPASDPSLLQRVKSMVTGGSDTSEETDAAPSALSEDAAEQRRLEVLRKSFVRGLKIQRSGDSFVIDIAYTSPNIEFSAKAVNTIIQEYLSLSREEHVTKVERNLDWLSGRINELRQNMRNAQTAVAEFRQTNNLLVPEGSALPSEVALTSAINQLVDLRSESLALDVQIQQLEEGIRSGNPDVVQVAPEDRTNTLDQLEESYDALQQQVLEALVSRSETSPVVQNLRNQMAQIQDLIIAEYGQILERLRSQSAAFQRQVQATEMVKDELEAELGTDAQKTVELRGLELEADATREQYEHLLAQYNSASQLVSFDATSARVIAWAVPPDTKSAPKSKQTVILAVFAGVVMAIALIVLLEALDDTFRMHSDISRELGLTFLGISPVFGSDKKSRLRASGWQPLSLRGAPWAKLGKNGQWLDFAASNPVSYFAETMRSIHVNMTMGRDQRPNEGRGYVVGITSSVKEEGKTSTAINYATFLASQGKKTVLVDLDIIARGTSRALKPTLNPENGLRKVLEDPTTVVPTLQPVTNTPNLTVVGNFEDLANVGPQHSYAIAHALVTLSQQFDYVVVDLPPVHGVAETQFLGKICDGLVFVIRWGHTRRPQVASALKQLEGARSKFVGAIFSQVRVKSYENHNGHDTYTY</sequence>
<name>A0A843YGL3_9RHOB</name>
<dbReference type="CDD" id="cd05387">
    <property type="entry name" value="BY-kinase"/>
    <property type="match status" value="1"/>
</dbReference>
<dbReference type="GO" id="GO:0005886">
    <property type="term" value="C:plasma membrane"/>
    <property type="evidence" value="ECO:0007669"/>
    <property type="project" value="UniProtKB-SubCell"/>
</dbReference>
<dbReference type="EC" id="2.7.10.2" evidence="4"/>
<feature type="transmembrane region" description="Helical" evidence="18">
    <location>
        <begin position="32"/>
        <end position="51"/>
    </location>
</feature>
<evidence type="ECO:0000313" key="21">
    <source>
        <dbReference type="EMBL" id="MQQ08403.1"/>
    </source>
</evidence>
<evidence type="ECO:0000256" key="17">
    <source>
        <dbReference type="SAM" id="MobiDB-lite"/>
    </source>
</evidence>
<evidence type="ECO:0000256" key="9">
    <source>
        <dbReference type="ARBA" id="ARBA00022741"/>
    </source>
</evidence>
<dbReference type="Gene3D" id="3.40.50.300">
    <property type="entry name" value="P-loop containing nucleotide triphosphate hydrolases"/>
    <property type="match status" value="1"/>
</dbReference>
<organism evidence="21 22">
    <name type="scientific">Tritonibacter litoralis</name>
    <dbReference type="NCBI Taxonomy" id="2662264"/>
    <lineage>
        <taxon>Bacteria</taxon>
        <taxon>Pseudomonadati</taxon>
        <taxon>Pseudomonadota</taxon>
        <taxon>Alphaproteobacteria</taxon>
        <taxon>Rhodobacterales</taxon>
        <taxon>Paracoccaceae</taxon>
        <taxon>Tritonibacter</taxon>
    </lineage>
</organism>
<keyword evidence="11" id="KW-0067">ATP-binding</keyword>
<evidence type="ECO:0000256" key="12">
    <source>
        <dbReference type="ARBA" id="ARBA00022989"/>
    </source>
</evidence>
<comment type="similarity">
    <text evidence="3">Belongs to the etk/wzc family.</text>
</comment>
<keyword evidence="6" id="KW-0997">Cell inner membrane</keyword>